<proteinExistence type="predicted"/>
<dbReference type="Pfam" id="PF04727">
    <property type="entry name" value="ELMO_CED12"/>
    <property type="match status" value="1"/>
</dbReference>
<dbReference type="AlphaFoldDB" id="A0A9R1X226"/>
<dbReference type="PANTHER" id="PTHR12771:SF3">
    <property type="entry name" value="ELMO_CED-12 FAMILY PROTEIN"/>
    <property type="match status" value="1"/>
</dbReference>
<evidence type="ECO:0000259" key="1">
    <source>
        <dbReference type="Pfam" id="PF04727"/>
    </source>
</evidence>
<dbReference type="EMBL" id="NBSK02000007">
    <property type="protein sequence ID" value="KAJ0195259.1"/>
    <property type="molecule type" value="Genomic_DNA"/>
</dbReference>
<reference evidence="2 3" key="1">
    <citation type="journal article" date="2017" name="Nat. Commun.">
        <title>Genome assembly with in vitro proximity ligation data and whole-genome triplication in lettuce.</title>
        <authorList>
            <person name="Reyes-Chin-Wo S."/>
            <person name="Wang Z."/>
            <person name="Yang X."/>
            <person name="Kozik A."/>
            <person name="Arikit S."/>
            <person name="Song C."/>
            <person name="Xia L."/>
            <person name="Froenicke L."/>
            <person name="Lavelle D.O."/>
            <person name="Truco M.J."/>
            <person name="Xia R."/>
            <person name="Zhu S."/>
            <person name="Xu C."/>
            <person name="Xu H."/>
            <person name="Xu X."/>
            <person name="Cox K."/>
            <person name="Korf I."/>
            <person name="Meyers B.C."/>
            <person name="Michelmore R.W."/>
        </authorList>
    </citation>
    <scope>NUCLEOTIDE SEQUENCE [LARGE SCALE GENOMIC DNA]</scope>
    <source>
        <strain evidence="3">cv. Salinas</strain>
        <tissue evidence="2">Seedlings</tissue>
    </source>
</reference>
<dbReference type="InterPro" id="IPR050868">
    <property type="entry name" value="ELMO_domain-containing"/>
</dbReference>
<dbReference type="Proteomes" id="UP000235145">
    <property type="component" value="Unassembled WGS sequence"/>
</dbReference>
<dbReference type="PANTHER" id="PTHR12771">
    <property type="entry name" value="ENGULFMENT AND CELL MOTILITY"/>
    <property type="match status" value="1"/>
</dbReference>
<name>A0A9R1X226_LACSA</name>
<feature type="domain" description="ELMO" evidence="1">
    <location>
        <begin position="8"/>
        <end position="57"/>
    </location>
</feature>
<organism evidence="2 3">
    <name type="scientific">Lactuca sativa</name>
    <name type="common">Garden lettuce</name>
    <dbReference type="NCBI Taxonomy" id="4236"/>
    <lineage>
        <taxon>Eukaryota</taxon>
        <taxon>Viridiplantae</taxon>
        <taxon>Streptophyta</taxon>
        <taxon>Embryophyta</taxon>
        <taxon>Tracheophyta</taxon>
        <taxon>Spermatophyta</taxon>
        <taxon>Magnoliopsida</taxon>
        <taxon>eudicotyledons</taxon>
        <taxon>Gunneridae</taxon>
        <taxon>Pentapetalae</taxon>
        <taxon>asterids</taxon>
        <taxon>campanulids</taxon>
        <taxon>Asterales</taxon>
        <taxon>Asteraceae</taxon>
        <taxon>Cichorioideae</taxon>
        <taxon>Cichorieae</taxon>
        <taxon>Lactucinae</taxon>
        <taxon>Lactuca</taxon>
    </lineage>
</organism>
<dbReference type="InterPro" id="IPR006816">
    <property type="entry name" value="ELMO_dom"/>
</dbReference>
<keyword evidence="3" id="KW-1185">Reference proteome</keyword>
<gene>
    <name evidence="2" type="ORF">LSAT_V11C700373910</name>
</gene>
<evidence type="ECO:0000313" key="3">
    <source>
        <dbReference type="Proteomes" id="UP000235145"/>
    </source>
</evidence>
<accession>A0A9R1X226</accession>
<protein>
    <recommendedName>
        <fullName evidence="1">ELMO domain-containing protein</fullName>
    </recommendedName>
</protein>
<evidence type="ECO:0000313" key="2">
    <source>
        <dbReference type="EMBL" id="KAJ0195259.1"/>
    </source>
</evidence>
<sequence>MLQETRYQKIRERTNIPFDETHIKHQKALVELWNLAYPNVTLTGLISDQWKEMGWQGVMVFFHLRICCSLQKHFQYASFLTTTFRYHS</sequence>
<comment type="caution">
    <text evidence="2">The sequence shown here is derived from an EMBL/GenBank/DDBJ whole genome shotgun (WGS) entry which is preliminary data.</text>
</comment>